<accession>K1U430</accession>
<feature type="non-terminal residue" evidence="2">
    <location>
        <position position="228"/>
    </location>
</feature>
<sequence>ESGSGFSIKEMKVYKYKAGDRKVTHSIPNLPDSYVVSNGKGTYLANSMYNEKAKLPVYKTDDVKSPIASNDWWQSMLINKFGNLMSTLPMKMKYSTKGLGILTATSGWLPDMGSTDVNVSVNSETETDFYILPENLDTATACDKVSEYGDYSVTAQLADDNHVAMTSTFVKGSPYIYTEYGDTKSVYISSSAITSIFDGNGNEILAKNLDSMKADHIGLEITDSDNKR</sequence>
<proteinExistence type="predicted"/>
<reference evidence="2" key="1">
    <citation type="journal article" date="2013" name="Environ. Microbiol.">
        <title>Microbiota from the distal guts of lean and obese adolescents exhibit partial functional redundancy besides clear differences in community structure.</title>
        <authorList>
            <person name="Ferrer M."/>
            <person name="Ruiz A."/>
            <person name="Lanza F."/>
            <person name="Haange S.B."/>
            <person name="Oberbach A."/>
            <person name="Till H."/>
            <person name="Bargiela R."/>
            <person name="Campoy C."/>
            <person name="Segura M.T."/>
            <person name="Richter M."/>
            <person name="von Bergen M."/>
            <person name="Seifert J."/>
            <person name="Suarez A."/>
        </authorList>
    </citation>
    <scope>NUCLEOTIDE SEQUENCE</scope>
</reference>
<feature type="domain" description="Glycosyl hydrolase family 81 N-terminal" evidence="1">
    <location>
        <begin position="61"/>
        <end position="197"/>
    </location>
</feature>
<protein>
    <submittedName>
        <fullName evidence="2">Coagulation factor 5/8 type domain protein</fullName>
    </submittedName>
</protein>
<gene>
    <name evidence="2" type="ORF">LEA_01825</name>
</gene>
<feature type="non-terminal residue" evidence="2">
    <location>
        <position position="1"/>
    </location>
</feature>
<dbReference type="Pfam" id="PF03639">
    <property type="entry name" value="Glyco_hydro_81"/>
    <property type="match status" value="1"/>
</dbReference>
<dbReference type="GO" id="GO:0052861">
    <property type="term" value="F:endo-1,3(4)-beta-glucanase activity"/>
    <property type="evidence" value="ECO:0007669"/>
    <property type="project" value="InterPro"/>
</dbReference>
<evidence type="ECO:0000259" key="1">
    <source>
        <dbReference type="Pfam" id="PF03639"/>
    </source>
</evidence>
<dbReference type="Gene3D" id="2.70.98.30">
    <property type="entry name" value="Golgi alpha-mannosidase II, domain 4"/>
    <property type="match status" value="1"/>
</dbReference>
<dbReference type="InterPro" id="IPR005200">
    <property type="entry name" value="Endo-beta-glucanase"/>
</dbReference>
<dbReference type="InterPro" id="IPR040451">
    <property type="entry name" value="GH81_N"/>
</dbReference>
<comment type="caution">
    <text evidence="2">The sequence shown here is derived from an EMBL/GenBank/DDBJ whole genome shotgun (WGS) entry which is preliminary data.</text>
</comment>
<dbReference type="EMBL" id="AJWY01001275">
    <property type="protein sequence ID" value="EKC80022.1"/>
    <property type="molecule type" value="Genomic_DNA"/>
</dbReference>
<name>K1U430_9ZZZZ</name>
<organism evidence="2">
    <name type="scientific">human gut metagenome</name>
    <dbReference type="NCBI Taxonomy" id="408170"/>
    <lineage>
        <taxon>unclassified sequences</taxon>
        <taxon>metagenomes</taxon>
        <taxon>organismal metagenomes</taxon>
    </lineage>
</organism>
<dbReference type="PROSITE" id="PS52008">
    <property type="entry name" value="GH81"/>
    <property type="match status" value="1"/>
</dbReference>
<evidence type="ECO:0000313" key="2">
    <source>
        <dbReference type="EMBL" id="EKC80022.1"/>
    </source>
</evidence>
<dbReference type="AlphaFoldDB" id="K1U430"/>